<feature type="region of interest" description="Disordered" evidence="4">
    <location>
        <begin position="381"/>
        <end position="690"/>
    </location>
</feature>
<dbReference type="SMART" id="SM00220">
    <property type="entry name" value="S_TKc"/>
    <property type="match status" value="1"/>
</dbReference>
<dbReference type="InterPro" id="IPR011009">
    <property type="entry name" value="Kinase-like_dom_sf"/>
</dbReference>
<dbReference type="PROSITE" id="PS50005">
    <property type="entry name" value="TPR"/>
    <property type="match status" value="2"/>
</dbReference>
<evidence type="ECO:0000256" key="1">
    <source>
        <dbReference type="ARBA" id="ARBA00022737"/>
    </source>
</evidence>
<dbReference type="Pfam" id="PF13432">
    <property type="entry name" value="TPR_16"/>
    <property type="match status" value="2"/>
</dbReference>
<feature type="domain" description="Protein kinase" evidence="5">
    <location>
        <begin position="45"/>
        <end position="311"/>
    </location>
</feature>
<dbReference type="Gene3D" id="1.25.40.10">
    <property type="entry name" value="Tetratricopeptide repeat domain"/>
    <property type="match status" value="1"/>
</dbReference>
<accession>A0A328C686</accession>
<protein>
    <recommendedName>
        <fullName evidence="5">Protein kinase domain-containing protein</fullName>
    </recommendedName>
</protein>
<dbReference type="PANTHER" id="PTHR44943:SF11">
    <property type="entry name" value="CELLULOSE SYNTHASE OPERON PROTEIN C"/>
    <property type="match status" value="1"/>
</dbReference>
<dbReference type="OrthoDB" id="9779541at2"/>
<feature type="repeat" description="TPR" evidence="3">
    <location>
        <begin position="1004"/>
        <end position="1037"/>
    </location>
</feature>
<dbReference type="Pfam" id="PF00069">
    <property type="entry name" value="Pkinase"/>
    <property type="match status" value="1"/>
</dbReference>
<evidence type="ECO:0000256" key="2">
    <source>
        <dbReference type="ARBA" id="ARBA00022803"/>
    </source>
</evidence>
<feature type="region of interest" description="Disordered" evidence="4">
    <location>
        <begin position="880"/>
        <end position="941"/>
    </location>
</feature>
<dbReference type="SMART" id="SM00028">
    <property type="entry name" value="TPR"/>
    <property type="match status" value="3"/>
</dbReference>
<dbReference type="PROSITE" id="PS50011">
    <property type="entry name" value="PROTEIN_KINASE_DOM"/>
    <property type="match status" value="1"/>
</dbReference>
<dbReference type="SUPFAM" id="SSF56112">
    <property type="entry name" value="Protein kinase-like (PK-like)"/>
    <property type="match status" value="1"/>
</dbReference>
<comment type="caution">
    <text evidence="6">The sequence shown here is derived from an EMBL/GenBank/DDBJ whole genome shotgun (WGS) entry which is preliminary data.</text>
</comment>
<sequence length="1052" mass="111900">MKYCPTCTATFEGDEVFCPHDGTRLLTRGSIDPGALVGSSLAGVVNLDTFLRRDHLGELYHGRLLSDGSDVQTRIFHRNYSPETLAKATNLLRSTDGALPPEILSVAGLFTEQRPYFLVEESSAESSLAQLIATRGPLGWRDALAMGCRLARALEWIGARGAAPLGVSPASIYVDEDLRTLRLGGWLVGHLATELPAIDASTPLDALPLSPAYVAPELLRDASAPHGPAAVFSVGAILFELLRGESPLPPDATPAQLVDPTLYPPIPSLESVDLSDAPEALPDLLRMSLARDPSRRFQAPAALIAALATMLGSSPDAIAPPLQPALRPVFGQEGRTGPLALPAYAGAATAGAQVDVAGETQPQQERHTMIGLPAAALTDPEAARDADLAENEGPPRVIIDDPGEGRPPVTTAPFTGDAFDSESEGASKNTTSPLNALTDAPEGSDTSSPETDARLSPSTRPLNPVEPSPSQTPSESGASASQNTVSEPEASATSDASKATAIDAEKGDKKTLMMTSVSVQTLSDEVETADEELPPSEPEASDADATSTSATAPEEASAAVAGEVAGRPEVARKKEDAGPSIVVAEELQEKDRPTPDTSVGDASSPDAPSPSEKSTEGTKDPPGPSIVVAEELQEKERPAPDTSEGDVSSPDAPSPSNKSPEGKRDANATADRNEDSATSEASSSPRVSKHVQELNIGAINAARSNDTSGDMDEGWFSDAGGDAWAEDALRQAQEDTRARDRLVRIGLVVILVGIFIAIFFVTQSYEPPTEEVPESSTETSAVDIERLEGQFKDAMQRGAIISPRPTSALEYLTQLKRHAPTRYEELRPEFVQAADEASRRFEAQKDWQRARDLSGFASQHAPEDAALRERAEAIQARYVENLEGDKGAPTDTESASAIPRQEASDGKKSAPSAKQETSARPTEGTNKDSAGARGDAEASFQEARQAYARGDFDGARRAYERTLNLRPNHAGANAGLGKILFDQAQLTQAERYQRRAVDARPDNLEYRLQLGTVLFRQGRYSDAIQAWQEVLRRDPDNADAQRFIELAQRRTN</sequence>
<feature type="repeat" description="TPR" evidence="3">
    <location>
        <begin position="936"/>
        <end position="969"/>
    </location>
</feature>
<dbReference type="InterPro" id="IPR051685">
    <property type="entry name" value="Ycf3/AcsC/BcsC/TPR_MFPF"/>
</dbReference>
<evidence type="ECO:0000313" key="7">
    <source>
        <dbReference type="Proteomes" id="UP000249169"/>
    </source>
</evidence>
<dbReference type="Proteomes" id="UP000249169">
    <property type="component" value="Unassembled WGS sequence"/>
</dbReference>
<feature type="compositionally biased region" description="Polar residues" evidence="4">
    <location>
        <begin position="468"/>
        <end position="486"/>
    </location>
</feature>
<dbReference type="InterPro" id="IPR019734">
    <property type="entry name" value="TPR_rpt"/>
</dbReference>
<feature type="compositionally biased region" description="Basic and acidic residues" evidence="4">
    <location>
        <begin position="660"/>
        <end position="675"/>
    </location>
</feature>
<keyword evidence="1" id="KW-0677">Repeat</keyword>
<keyword evidence="2 3" id="KW-0802">TPR repeat</keyword>
<organism evidence="6 7">
    <name type="scientific">Lujinxingia litoralis</name>
    <dbReference type="NCBI Taxonomy" id="2211119"/>
    <lineage>
        <taxon>Bacteria</taxon>
        <taxon>Deltaproteobacteria</taxon>
        <taxon>Bradymonadales</taxon>
        <taxon>Lujinxingiaceae</taxon>
        <taxon>Lujinxingia</taxon>
    </lineage>
</organism>
<dbReference type="AlphaFoldDB" id="A0A328C686"/>
<dbReference type="PROSITE" id="PS50293">
    <property type="entry name" value="TPR_REGION"/>
    <property type="match status" value="1"/>
</dbReference>
<gene>
    <name evidence="6" type="ORF">DL240_12750</name>
</gene>
<proteinExistence type="predicted"/>
<dbReference type="InterPro" id="IPR000719">
    <property type="entry name" value="Prot_kinase_dom"/>
</dbReference>
<feature type="compositionally biased region" description="Low complexity" evidence="4">
    <location>
        <begin position="601"/>
        <end position="611"/>
    </location>
</feature>
<feature type="compositionally biased region" description="Polar residues" evidence="4">
    <location>
        <begin position="513"/>
        <end position="523"/>
    </location>
</feature>
<dbReference type="RefSeq" id="WP_111730282.1">
    <property type="nucleotide sequence ID" value="NZ_QHKO01000005.1"/>
</dbReference>
<keyword evidence="7" id="KW-1185">Reference proteome</keyword>
<feature type="compositionally biased region" description="Acidic residues" evidence="4">
    <location>
        <begin position="524"/>
        <end position="542"/>
    </location>
</feature>
<evidence type="ECO:0000256" key="4">
    <source>
        <dbReference type="SAM" id="MobiDB-lite"/>
    </source>
</evidence>
<evidence type="ECO:0000313" key="6">
    <source>
        <dbReference type="EMBL" id="RAL21717.1"/>
    </source>
</evidence>
<dbReference type="EMBL" id="QHKO01000005">
    <property type="protein sequence ID" value="RAL21717.1"/>
    <property type="molecule type" value="Genomic_DNA"/>
</dbReference>
<dbReference type="SUPFAM" id="SSF48452">
    <property type="entry name" value="TPR-like"/>
    <property type="match status" value="1"/>
</dbReference>
<feature type="compositionally biased region" description="Low complexity" evidence="4">
    <location>
        <begin position="490"/>
        <end position="502"/>
    </location>
</feature>
<dbReference type="PANTHER" id="PTHR44943">
    <property type="entry name" value="CELLULOSE SYNTHASE OPERON PROTEIN C"/>
    <property type="match status" value="1"/>
</dbReference>
<evidence type="ECO:0000259" key="5">
    <source>
        <dbReference type="PROSITE" id="PS50011"/>
    </source>
</evidence>
<feature type="compositionally biased region" description="Polar residues" evidence="4">
    <location>
        <begin position="676"/>
        <end position="686"/>
    </location>
</feature>
<feature type="compositionally biased region" description="Polar residues" evidence="4">
    <location>
        <begin position="912"/>
        <end position="928"/>
    </location>
</feature>
<evidence type="ECO:0000256" key="3">
    <source>
        <dbReference type="PROSITE-ProRule" id="PRU00339"/>
    </source>
</evidence>
<reference evidence="6 7" key="1">
    <citation type="submission" date="2018-05" db="EMBL/GenBank/DDBJ databases">
        <title>Lujinxingia marina gen. nov. sp. nov., a new facultative anaerobic member of the class Deltaproteobacteria, and proposal of Lujinxingaceae fam. nov.</title>
        <authorList>
            <person name="Li C.-M."/>
        </authorList>
    </citation>
    <scope>NUCLEOTIDE SEQUENCE [LARGE SCALE GENOMIC DNA]</scope>
    <source>
        <strain evidence="6 7">B210</strain>
    </source>
</reference>
<dbReference type="Gene3D" id="1.10.510.10">
    <property type="entry name" value="Transferase(Phosphotransferase) domain 1"/>
    <property type="match status" value="1"/>
</dbReference>
<dbReference type="GO" id="GO:0004672">
    <property type="term" value="F:protein kinase activity"/>
    <property type="evidence" value="ECO:0007669"/>
    <property type="project" value="InterPro"/>
</dbReference>
<feature type="compositionally biased region" description="Polar residues" evidence="4">
    <location>
        <begin position="444"/>
        <end position="461"/>
    </location>
</feature>
<feature type="compositionally biased region" description="Low complexity" evidence="4">
    <location>
        <begin position="543"/>
        <end position="565"/>
    </location>
</feature>
<feature type="compositionally biased region" description="Polar residues" evidence="4">
    <location>
        <begin position="424"/>
        <end position="435"/>
    </location>
</feature>
<dbReference type="InterPro" id="IPR011990">
    <property type="entry name" value="TPR-like_helical_dom_sf"/>
</dbReference>
<dbReference type="GO" id="GO:0005524">
    <property type="term" value="F:ATP binding"/>
    <property type="evidence" value="ECO:0007669"/>
    <property type="project" value="InterPro"/>
</dbReference>
<name>A0A328C686_9DELT</name>